<dbReference type="SUPFAM" id="SSF46785">
    <property type="entry name" value="Winged helix' DNA-binding domain"/>
    <property type="match status" value="1"/>
</dbReference>
<dbReference type="PANTHER" id="PTHR33221:SF13">
    <property type="entry name" value="TRANSCRIPTIONAL REGULATOR-RELATED"/>
    <property type="match status" value="1"/>
</dbReference>
<name>A0A1I1LQM3_9BACT</name>
<keyword evidence="2" id="KW-1185">Reference proteome</keyword>
<dbReference type="InterPro" id="IPR000944">
    <property type="entry name" value="Tscrpt_reg_Rrf2"/>
</dbReference>
<dbReference type="PROSITE" id="PS51197">
    <property type="entry name" value="HTH_RRF2_2"/>
    <property type="match status" value="1"/>
</dbReference>
<sequence length="140" mass="15622">MAYTLSYSKAILVLIFISDKIRRGETDYISTKIMSELLNIPRPTLSVILSNLMRAGILQTKEGANGGVRMAKTEENITLLDILTAIESEKPLFQTDIELNVSGNRPDNAKRVVGEKLKAAEATLKEELRRTTLRDILNSM</sequence>
<dbReference type="EMBL" id="FOLE01000009">
    <property type="protein sequence ID" value="SFC75295.1"/>
    <property type="molecule type" value="Genomic_DNA"/>
</dbReference>
<dbReference type="InterPro" id="IPR036390">
    <property type="entry name" value="WH_DNA-bd_sf"/>
</dbReference>
<dbReference type="Pfam" id="PF02082">
    <property type="entry name" value="Rrf2"/>
    <property type="match status" value="1"/>
</dbReference>
<protein>
    <submittedName>
        <fullName evidence="1">Rrf2 family protein</fullName>
    </submittedName>
</protein>
<dbReference type="InterPro" id="IPR036388">
    <property type="entry name" value="WH-like_DNA-bd_sf"/>
</dbReference>
<dbReference type="Proteomes" id="UP000199514">
    <property type="component" value="Unassembled WGS sequence"/>
</dbReference>
<evidence type="ECO:0000313" key="1">
    <source>
        <dbReference type="EMBL" id="SFC75295.1"/>
    </source>
</evidence>
<gene>
    <name evidence="1" type="ORF">SAMN05421780_10984</name>
</gene>
<organism evidence="1 2">
    <name type="scientific">Flexibacter flexilis DSM 6793</name>
    <dbReference type="NCBI Taxonomy" id="927664"/>
    <lineage>
        <taxon>Bacteria</taxon>
        <taxon>Pseudomonadati</taxon>
        <taxon>Bacteroidota</taxon>
        <taxon>Cytophagia</taxon>
        <taxon>Cytophagales</taxon>
        <taxon>Flexibacteraceae</taxon>
        <taxon>Flexibacter</taxon>
    </lineage>
</organism>
<dbReference type="Gene3D" id="1.10.10.10">
    <property type="entry name" value="Winged helix-like DNA-binding domain superfamily/Winged helix DNA-binding domain"/>
    <property type="match status" value="1"/>
</dbReference>
<accession>A0A1I1LQM3</accession>
<dbReference type="PANTHER" id="PTHR33221">
    <property type="entry name" value="WINGED HELIX-TURN-HELIX TRANSCRIPTIONAL REGULATOR, RRF2 FAMILY"/>
    <property type="match status" value="1"/>
</dbReference>
<dbReference type="GO" id="GO:0005829">
    <property type="term" value="C:cytosol"/>
    <property type="evidence" value="ECO:0007669"/>
    <property type="project" value="TreeGrafter"/>
</dbReference>
<dbReference type="GO" id="GO:0003700">
    <property type="term" value="F:DNA-binding transcription factor activity"/>
    <property type="evidence" value="ECO:0007669"/>
    <property type="project" value="TreeGrafter"/>
</dbReference>
<reference evidence="1 2" key="1">
    <citation type="submission" date="2016-10" db="EMBL/GenBank/DDBJ databases">
        <authorList>
            <person name="de Groot N.N."/>
        </authorList>
    </citation>
    <scope>NUCLEOTIDE SEQUENCE [LARGE SCALE GENOMIC DNA]</scope>
    <source>
        <strain evidence="1 2">DSM 6793</strain>
    </source>
</reference>
<dbReference type="RefSeq" id="WP_091514570.1">
    <property type="nucleotide sequence ID" value="NZ_FOLE01000009.1"/>
</dbReference>
<proteinExistence type="predicted"/>
<dbReference type="STRING" id="927664.SAMN05421780_10984"/>
<dbReference type="OrthoDB" id="213028at2"/>
<dbReference type="AlphaFoldDB" id="A0A1I1LQM3"/>
<evidence type="ECO:0000313" key="2">
    <source>
        <dbReference type="Proteomes" id="UP000199514"/>
    </source>
</evidence>